<keyword evidence="2" id="KW-1185">Reference proteome</keyword>
<reference evidence="2" key="1">
    <citation type="journal article" date="2023" name="Hortic. Res.">
        <title>A chromosome-level phased genome enabling allele-level studies in sweet orange: a case study on citrus Huanglongbing tolerance.</title>
        <authorList>
            <person name="Wu B."/>
            <person name="Yu Q."/>
            <person name="Deng Z."/>
            <person name="Duan Y."/>
            <person name="Luo F."/>
            <person name="Gmitter F. Jr."/>
        </authorList>
    </citation>
    <scope>NUCLEOTIDE SEQUENCE [LARGE SCALE GENOMIC DNA]</scope>
    <source>
        <strain evidence="2">cv. Valencia</strain>
    </source>
</reference>
<accession>A0ACB8M5Q9</accession>
<dbReference type="Proteomes" id="UP000829398">
    <property type="component" value="Chromosome 3"/>
</dbReference>
<proteinExistence type="predicted"/>
<evidence type="ECO:0000313" key="2">
    <source>
        <dbReference type="Proteomes" id="UP000829398"/>
    </source>
</evidence>
<comment type="caution">
    <text evidence="1">The sequence shown here is derived from an EMBL/GenBank/DDBJ whole genome shotgun (WGS) entry which is preliminary data.</text>
</comment>
<evidence type="ECO:0000313" key="1">
    <source>
        <dbReference type="EMBL" id="KAH9780535.1"/>
    </source>
</evidence>
<organism evidence="1 2">
    <name type="scientific">Citrus sinensis</name>
    <name type="common">Sweet orange</name>
    <name type="synonym">Citrus aurantium var. sinensis</name>
    <dbReference type="NCBI Taxonomy" id="2711"/>
    <lineage>
        <taxon>Eukaryota</taxon>
        <taxon>Viridiplantae</taxon>
        <taxon>Streptophyta</taxon>
        <taxon>Embryophyta</taxon>
        <taxon>Tracheophyta</taxon>
        <taxon>Spermatophyta</taxon>
        <taxon>Magnoliopsida</taxon>
        <taxon>eudicotyledons</taxon>
        <taxon>Gunneridae</taxon>
        <taxon>Pentapetalae</taxon>
        <taxon>rosids</taxon>
        <taxon>malvids</taxon>
        <taxon>Sapindales</taxon>
        <taxon>Rutaceae</taxon>
        <taxon>Aurantioideae</taxon>
        <taxon>Citrus</taxon>
    </lineage>
</organism>
<name>A0ACB8M5Q9_CITSI</name>
<dbReference type="EMBL" id="CM039172">
    <property type="protein sequence ID" value="KAH9780535.1"/>
    <property type="molecule type" value="Genomic_DNA"/>
</dbReference>
<protein>
    <submittedName>
        <fullName evidence="1">F-box/LRR-repeat protein</fullName>
    </submittedName>
</protein>
<gene>
    <name evidence="1" type="ORF">KPL71_008116</name>
</gene>
<sequence length="930" mass="106546">MPRQKHYVVFVGRVPGIYESWSECQRKVIRFPGNSYQSYPNRAEEEEAFEVFRQSQMEMFVGGVELQAEMGDEKFSFAGQVEENDTVDGQNNYGRATALIIGCIVIMSSLLIKLLWSNAGKPNSRTRGSKRGHADRISDLPDAILGRIVSFLPTKNTVATSVLSRRWKHVWTSLANLSFDDRLCLRPPASAYVVMPGFVDFVQTVLLRTHPGNIDSFCLHCSRPIDLSSVNFWLSSALMQSVRELQLYLGQQNRVQLLETIYTSTTLEVLKLDSDCVINAPCVGTCFPTMKVLHMQLQNLDNSLTEKMFSACPCLEELSVHAYFDADDSRTNFIIASSTLKHFTLTVVIDTDNHFSEIDHTVMLKAPNLQCLHIIADRLGSYVLEEMHCLHEAVVHISYAEWSQVAPYRAVELLMGLSKTKFLSVNCGIMSAVDQCYDNFCPSFSELTFLEVKLAGSGWRVLPIILHSSPNLERLLVDKECWFEITKEQFGWIESDCVPQCLLQRVKKIEIIRVQGDEDEQRVIEYFLQQCKCLEVMIINSDDEGDEVAEANGGVNHQPAEGCESFEADARTDGPTTTDQERGANNEMLISIDIIGKEFANEEDAKSFFSGYMDVGYLRRDVQNRLDYAKHRKLKESDVETCLSYLEGKKSGDAAFYHYYTVNEDNRLGDLFWCDGGARADYVVFGDILAFDATYRTNTYRKPFVVLLVVGDSLISDGWEAAKNGYNGWCKAMRNAISKKFPQATHRLCCWHLGRNAQTNVNKEFTLDFRRCMLRPYTEERFEHKWRQIAQRHNVETHEWVLKMYNEKTMWAEAYLRGNFFSGMRGTQRSEGMNAYLNHYVSIKIRLIAFVKQIDWLMDRQREVEGRDDFDSAEGRPMLITHMKPYEAAAAAVYTRAMFRLVREQILQEWMLIAVQVRADDQSKSFRVKK</sequence>